<dbReference type="KEGG" id="cpyr:CYJ47_01945"/>
<evidence type="ECO:0000313" key="2">
    <source>
        <dbReference type="Proteomes" id="UP000234560"/>
    </source>
</evidence>
<protein>
    <submittedName>
        <fullName evidence="1">Uncharacterized protein</fullName>
    </submittedName>
</protein>
<dbReference type="AlphaFoldDB" id="A0AAF0YWM1"/>
<gene>
    <name evidence="1" type="ORF">CYJ47_01945</name>
</gene>
<evidence type="ECO:0000313" key="1">
    <source>
        <dbReference type="EMBL" id="WOT02558.1"/>
    </source>
</evidence>
<sequence length="223" mass="25451">MSNYIDLAVQEESLRHAARDLRTQFQQLRTIRWTKPKIRLARKMRPTFGPQSPTPDNDWSLNIEDCMINERRDERIPGGLAIMVADALEHAGHRPPLQPTGIKLCDLVEQHAWDIAERFPPVDDLTDLMIEQTAYLATAIKRRYPDNERTTMTKPLPASEIVRQLAIRGTATTIDTIRGWARHGHISSTELPNGRHGYQLAECLNHIRQVQAQKDLPLPTSDV</sequence>
<name>A0AAF0YWM1_9CORY</name>
<dbReference type="Proteomes" id="UP000234560">
    <property type="component" value="Chromosome"/>
</dbReference>
<reference evidence="1" key="1">
    <citation type="submission" date="2017-12" db="EMBL/GenBank/DDBJ databases">
        <authorList>
            <person name="Thomas-White K."/>
            <person name="Wolfe A.J."/>
        </authorList>
    </citation>
    <scope>NUCLEOTIDE SEQUENCE</scope>
    <source>
        <strain evidence="1">UMB0763</strain>
    </source>
</reference>
<proteinExistence type="predicted"/>
<reference evidence="1" key="2">
    <citation type="submission" date="2023-10" db="EMBL/GenBank/DDBJ databases">
        <authorList>
            <person name="Choi B."/>
        </authorList>
    </citation>
    <scope>NUCLEOTIDE SEQUENCE</scope>
    <source>
        <strain evidence="1">UMB0763</strain>
    </source>
</reference>
<organism evidence="1 2">
    <name type="scientific">Corynebacterium pyruviciproducens</name>
    <dbReference type="NCBI Taxonomy" id="598660"/>
    <lineage>
        <taxon>Bacteria</taxon>
        <taxon>Bacillati</taxon>
        <taxon>Actinomycetota</taxon>
        <taxon>Actinomycetes</taxon>
        <taxon>Mycobacteriales</taxon>
        <taxon>Corynebacteriaceae</taxon>
        <taxon>Corynebacterium</taxon>
    </lineage>
</organism>
<dbReference type="EMBL" id="CP136958">
    <property type="protein sequence ID" value="WOT02558.1"/>
    <property type="molecule type" value="Genomic_DNA"/>
</dbReference>
<dbReference type="RefSeq" id="WP_101679368.1">
    <property type="nucleotide sequence ID" value="NZ_CP136958.1"/>
</dbReference>
<accession>A0AAF0YWM1</accession>